<evidence type="ECO:0000259" key="10">
    <source>
        <dbReference type="Pfam" id="PF00535"/>
    </source>
</evidence>
<dbReference type="InterPro" id="IPR029044">
    <property type="entry name" value="Nucleotide-diphossugar_trans"/>
</dbReference>
<dbReference type="EMBL" id="JAJKFW010000064">
    <property type="protein sequence ID" value="MCC9645219.1"/>
    <property type="molecule type" value="Genomic_DNA"/>
</dbReference>
<keyword evidence="8 9" id="KW-0472">Membrane</keyword>
<keyword evidence="5 9" id="KW-0812">Transmembrane</keyword>
<keyword evidence="2" id="KW-1003">Cell membrane</keyword>
<keyword evidence="7 9" id="KW-1133">Transmembrane helix</keyword>
<dbReference type="CDD" id="cd04179">
    <property type="entry name" value="DPM_DPG-synthase_like"/>
    <property type="match status" value="1"/>
</dbReference>
<feature type="transmembrane region" description="Helical" evidence="9">
    <location>
        <begin position="440"/>
        <end position="464"/>
    </location>
</feature>
<keyword evidence="6" id="KW-0448">Lipopolysaccharide biosynthesis</keyword>
<proteinExistence type="predicted"/>
<evidence type="ECO:0000256" key="4">
    <source>
        <dbReference type="ARBA" id="ARBA00022679"/>
    </source>
</evidence>
<dbReference type="Pfam" id="PF00535">
    <property type="entry name" value="Glycos_transf_2"/>
    <property type="match status" value="1"/>
</dbReference>
<evidence type="ECO:0000256" key="2">
    <source>
        <dbReference type="ARBA" id="ARBA00022475"/>
    </source>
</evidence>
<evidence type="ECO:0000256" key="5">
    <source>
        <dbReference type="ARBA" id="ARBA00022692"/>
    </source>
</evidence>
<evidence type="ECO:0000259" key="11">
    <source>
        <dbReference type="Pfam" id="PF02366"/>
    </source>
</evidence>
<feature type="transmembrane region" description="Helical" evidence="9">
    <location>
        <begin position="385"/>
        <end position="405"/>
    </location>
</feature>
<dbReference type="Pfam" id="PF02366">
    <property type="entry name" value="PMT"/>
    <property type="match status" value="1"/>
</dbReference>
<evidence type="ECO:0000256" key="8">
    <source>
        <dbReference type="ARBA" id="ARBA00023136"/>
    </source>
</evidence>
<evidence type="ECO:0000313" key="13">
    <source>
        <dbReference type="Proteomes" id="UP001430306"/>
    </source>
</evidence>
<sequence length="848" mass="94437">MEADVAPSVCDFSVDSPSAKRAASISLILPAWNEAQAIANAVAEADAALKVVTDDYEVIVVDDGSTDDTALIVEEMAVINERIRLVQHSPNQGYGAAIRSGFAASANELVVFTDADCQFDLTELDRFVLLSDRYDVVCGYRIDRKDTPLRCLYSKVYNLLVQVLLGTGVRDVDCALKMFHRDVAKRLKITGNGFLVNSEMLTQAKRFGCRIVEVGVSHRPRTLGESTVSVRHIPEVLTSLVRYWWNEMQFPVEASHVAEIAKTSSQGQTKLSASSPTRDGYLQIALLVVAAVFMLTNLSYPLIDRDETRYAEIPREMIATGNWILPQLNFQTYYDKPPLLYWLCAISFKRFGISETSARLVPALAALATLASTMFFGSRIFGRRIGLIAGGVLMLSVGFAFTSRYLLLDGVLSLFVSLSLFTAYEAIRPRGSRVVSKPRFGWWVLSGICVGLAFLTKGPVALVLWLPPVFAMAWLSEAHAKPRWWHYGILGMVAATVAVPWFIAVHQQDPTFLIEFFYKHNVARFAGEFHPKPFWFFVPVLLVAGHPWSFLTIPYAKFLFGRSEATHSHRTPAVGYLLLWSAWCFLFFSLSKCKLPTYLLPAAPAFALMIGHYLNEVLRDPDNPAQHFFARFWSARSATAATSFAGVAFVMFVIYSTNEPTMMLFGWAMLWATLLMTSLLLMADRHQAKIAWGSSSGVAFLFAVMVMHAMVPAYSRSNTLFGESSPLVRQLAVDAQSSINQLPMATIDHEFSGVPFYLNRGDIVNFADVHDEGLSEFVSRSESTLLVVDDRVAPKDVLQQLPEHTKLTEVARRGCARIFEARTEPILKTLGSPRIALMPENVSLRSQR</sequence>
<keyword evidence="13" id="KW-1185">Reference proteome</keyword>
<comment type="caution">
    <text evidence="12">The sequence shown here is derived from an EMBL/GenBank/DDBJ whole genome shotgun (WGS) entry which is preliminary data.</text>
</comment>
<keyword evidence="4 12" id="KW-0808">Transferase</keyword>
<reference evidence="12" key="1">
    <citation type="submission" date="2021-11" db="EMBL/GenBank/DDBJ databases">
        <title>Genome sequence.</title>
        <authorList>
            <person name="Sun Q."/>
        </authorList>
    </citation>
    <scope>NUCLEOTIDE SEQUENCE</scope>
    <source>
        <strain evidence="12">JC740</strain>
    </source>
</reference>
<dbReference type="Proteomes" id="UP001430306">
    <property type="component" value="Unassembled WGS sequence"/>
</dbReference>
<evidence type="ECO:0000256" key="9">
    <source>
        <dbReference type="SAM" id="Phobius"/>
    </source>
</evidence>
<evidence type="ECO:0000256" key="3">
    <source>
        <dbReference type="ARBA" id="ARBA00022676"/>
    </source>
</evidence>
<dbReference type="RefSeq" id="WP_230276856.1">
    <property type="nucleotide sequence ID" value="NZ_JAJKFW010000064.1"/>
</dbReference>
<dbReference type="InterPro" id="IPR003342">
    <property type="entry name" value="ArnT-like_N"/>
</dbReference>
<feature type="transmembrane region" description="Helical" evidence="9">
    <location>
        <begin position="484"/>
        <end position="504"/>
    </location>
</feature>
<dbReference type="PANTHER" id="PTHR48090:SF3">
    <property type="entry name" value="UNDECAPRENYL-PHOSPHATE 4-DEOXY-4-FORMAMIDO-L-ARABINOSE TRANSFERASE"/>
    <property type="match status" value="1"/>
</dbReference>
<protein>
    <submittedName>
        <fullName evidence="12">Glycosyltransferase</fullName>
        <ecNumber evidence="12">2.4.-.-</ecNumber>
    </submittedName>
</protein>
<name>A0ABS8NPC1_9BACT</name>
<evidence type="ECO:0000256" key="1">
    <source>
        <dbReference type="ARBA" id="ARBA00004127"/>
    </source>
</evidence>
<dbReference type="InterPro" id="IPR050256">
    <property type="entry name" value="Glycosyltransferase_2"/>
</dbReference>
<evidence type="ECO:0000256" key="7">
    <source>
        <dbReference type="ARBA" id="ARBA00022989"/>
    </source>
</evidence>
<feature type="transmembrane region" description="Helical" evidence="9">
    <location>
        <begin position="280"/>
        <end position="300"/>
    </location>
</feature>
<comment type="subcellular location">
    <subcellularLocation>
        <location evidence="1">Endomembrane system</location>
        <topology evidence="1">Multi-pass membrane protein</topology>
    </subcellularLocation>
</comment>
<feature type="transmembrane region" description="Helical" evidence="9">
    <location>
        <begin position="689"/>
        <end position="711"/>
    </location>
</feature>
<feature type="domain" description="ArnT-like N-terminal" evidence="11">
    <location>
        <begin position="305"/>
        <end position="512"/>
    </location>
</feature>
<gene>
    <name evidence="12" type="ORF">LOC71_23315</name>
</gene>
<dbReference type="Gene3D" id="3.90.550.10">
    <property type="entry name" value="Spore Coat Polysaccharide Biosynthesis Protein SpsA, Chain A"/>
    <property type="match status" value="1"/>
</dbReference>
<feature type="domain" description="Glycosyltransferase 2-like" evidence="10">
    <location>
        <begin position="26"/>
        <end position="186"/>
    </location>
</feature>
<feature type="transmembrane region" description="Helical" evidence="9">
    <location>
        <begin position="534"/>
        <end position="553"/>
    </location>
</feature>
<dbReference type="EC" id="2.4.-.-" evidence="12"/>
<accession>A0ABS8NPC1</accession>
<dbReference type="GO" id="GO:0016757">
    <property type="term" value="F:glycosyltransferase activity"/>
    <property type="evidence" value="ECO:0007669"/>
    <property type="project" value="UniProtKB-KW"/>
</dbReference>
<organism evidence="12 13">
    <name type="scientific">Rhodopirellula halodulae</name>
    <dbReference type="NCBI Taxonomy" id="2894198"/>
    <lineage>
        <taxon>Bacteria</taxon>
        <taxon>Pseudomonadati</taxon>
        <taxon>Planctomycetota</taxon>
        <taxon>Planctomycetia</taxon>
        <taxon>Pirellulales</taxon>
        <taxon>Pirellulaceae</taxon>
        <taxon>Rhodopirellula</taxon>
    </lineage>
</organism>
<feature type="transmembrane region" description="Helical" evidence="9">
    <location>
        <begin position="634"/>
        <end position="655"/>
    </location>
</feature>
<dbReference type="SUPFAM" id="SSF53448">
    <property type="entry name" value="Nucleotide-diphospho-sugar transferases"/>
    <property type="match status" value="1"/>
</dbReference>
<keyword evidence="3 12" id="KW-0328">Glycosyltransferase</keyword>
<evidence type="ECO:0000256" key="6">
    <source>
        <dbReference type="ARBA" id="ARBA00022985"/>
    </source>
</evidence>
<feature type="transmembrane region" description="Helical" evidence="9">
    <location>
        <begin position="411"/>
        <end position="428"/>
    </location>
</feature>
<evidence type="ECO:0000313" key="12">
    <source>
        <dbReference type="EMBL" id="MCC9645219.1"/>
    </source>
</evidence>
<dbReference type="InterPro" id="IPR001173">
    <property type="entry name" value="Glyco_trans_2-like"/>
</dbReference>
<feature type="transmembrane region" description="Helical" evidence="9">
    <location>
        <begin position="662"/>
        <end position="683"/>
    </location>
</feature>
<dbReference type="PANTHER" id="PTHR48090">
    <property type="entry name" value="UNDECAPRENYL-PHOSPHATE 4-DEOXY-4-FORMAMIDO-L-ARABINOSE TRANSFERASE-RELATED"/>
    <property type="match status" value="1"/>
</dbReference>
<feature type="transmembrane region" description="Helical" evidence="9">
    <location>
        <begin position="573"/>
        <end position="590"/>
    </location>
</feature>